<gene>
    <name evidence="1" type="ORF">LCGC14_0223630</name>
</gene>
<evidence type="ECO:0000313" key="1">
    <source>
        <dbReference type="EMBL" id="KKN90780.1"/>
    </source>
</evidence>
<proteinExistence type="predicted"/>
<comment type="caution">
    <text evidence="1">The sequence shown here is derived from an EMBL/GenBank/DDBJ whole genome shotgun (WGS) entry which is preliminary data.</text>
</comment>
<reference evidence="1" key="1">
    <citation type="journal article" date="2015" name="Nature">
        <title>Complex archaea that bridge the gap between prokaryotes and eukaryotes.</title>
        <authorList>
            <person name="Spang A."/>
            <person name="Saw J.H."/>
            <person name="Jorgensen S.L."/>
            <person name="Zaremba-Niedzwiedzka K."/>
            <person name="Martijn J."/>
            <person name="Lind A.E."/>
            <person name="van Eijk R."/>
            <person name="Schleper C."/>
            <person name="Guy L."/>
            <person name="Ettema T.J."/>
        </authorList>
    </citation>
    <scope>NUCLEOTIDE SEQUENCE</scope>
</reference>
<name>A0A0F9UC95_9ZZZZ</name>
<protein>
    <submittedName>
        <fullName evidence="1">Uncharacterized protein</fullName>
    </submittedName>
</protein>
<dbReference type="EMBL" id="LAZR01000107">
    <property type="protein sequence ID" value="KKN90780.1"/>
    <property type="molecule type" value="Genomic_DNA"/>
</dbReference>
<sequence>MMAERKVVYNEEDLPIELCIIKNDKELCIGIDKFRFHKIFIEDLQRKYDIHWREIKDESKRTHTSRLLDKFRDKLKDAK</sequence>
<organism evidence="1">
    <name type="scientific">marine sediment metagenome</name>
    <dbReference type="NCBI Taxonomy" id="412755"/>
    <lineage>
        <taxon>unclassified sequences</taxon>
        <taxon>metagenomes</taxon>
        <taxon>ecological metagenomes</taxon>
    </lineage>
</organism>
<dbReference type="AlphaFoldDB" id="A0A0F9UC95"/>
<accession>A0A0F9UC95</accession>